<feature type="active site" description="Nucleophile" evidence="1">
    <location>
        <position position="187"/>
    </location>
</feature>
<dbReference type="SUPFAM" id="SSF53474">
    <property type="entry name" value="alpha/beta-Hydrolases"/>
    <property type="match status" value="1"/>
</dbReference>
<name>A0A7W3PFW1_9MICO</name>
<sequence length="329" mass="35572">MAQFDMPLSELEKYTPEVDEPADFDEFWSTTLAEARTFDEAPEVERVDVGLTEILVDDVTFPGFGGHPVKAWLTRPAHAAGDLPVVVEYQGYGGGRGLPHERIHWAAAGYAHLMMDTRGQGSGWGAGGDTPDPVGSGPASPGFMTRGVLDPHDHYYRRVFTDGARAVDAVRAIEGIDPARVALSGGSQGGGITIAVAGLVPDVVAAMPDVPFLSHYRRAVQITDNLPYNEITRYLSVHRDPAVEEQVWRTFSYLDGVSFARRARSAGLFSVALMDGTCPPSTVYAAYNGWGPGGSGGVSKEIDVYPYNDHEGGGDYRFPRKLAWLNKIV</sequence>
<dbReference type="PANTHER" id="PTHR40111">
    <property type="entry name" value="CEPHALOSPORIN-C DEACETYLASE"/>
    <property type="match status" value="1"/>
</dbReference>
<keyword evidence="5" id="KW-1185">Reference proteome</keyword>
<comment type="caution">
    <text evidence="4">The sequence shown here is derived from an EMBL/GenBank/DDBJ whole genome shotgun (WGS) entry which is preliminary data.</text>
</comment>
<dbReference type="EMBL" id="JACGWV010000002">
    <property type="protein sequence ID" value="MBA8810161.1"/>
    <property type="molecule type" value="Genomic_DNA"/>
</dbReference>
<dbReference type="GO" id="GO:0005976">
    <property type="term" value="P:polysaccharide metabolic process"/>
    <property type="evidence" value="ECO:0007669"/>
    <property type="project" value="TreeGrafter"/>
</dbReference>
<dbReference type="AlphaFoldDB" id="A0A7W3PFW1"/>
<dbReference type="EC" id="3.1.1.41" evidence="4"/>
<keyword evidence="4" id="KW-0378">Hydrolase</keyword>
<dbReference type="PANTHER" id="PTHR40111:SF1">
    <property type="entry name" value="CEPHALOSPORIN-C DEACETYLASE"/>
    <property type="match status" value="1"/>
</dbReference>
<organism evidence="4 5">
    <name type="scientific">Promicromonospora sukumoe</name>
    <dbReference type="NCBI Taxonomy" id="88382"/>
    <lineage>
        <taxon>Bacteria</taxon>
        <taxon>Bacillati</taxon>
        <taxon>Actinomycetota</taxon>
        <taxon>Actinomycetes</taxon>
        <taxon>Micrococcales</taxon>
        <taxon>Promicromonosporaceae</taxon>
        <taxon>Promicromonospora</taxon>
    </lineage>
</organism>
<evidence type="ECO:0000313" key="5">
    <source>
        <dbReference type="Proteomes" id="UP000540568"/>
    </source>
</evidence>
<dbReference type="InterPro" id="IPR008391">
    <property type="entry name" value="AXE1_dom"/>
</dbReference>
<evidence type="ECO:0000259" key="3">
    <source>
        <dbReference type="Pfam" id="PF05448"/>
    </source>
</evidence>
<dbReference type="Gene3D" id="3.40.50.1820">
    <property type="entry name" value="alpha/beta hydrolase"/>
    <property type="match status" value="1"/>
</dbReference>
<protein>
    <submittedName>
        <fullName evidence="4">Cephalosporin-C deacetylase</fullName>
        <ecNumber evidence="4">3.1.1.41</ecNumber>
    </submittedName>
</protein>
<evidence type="ECO:0000256" key="1">
    <source>
        <dbReference type="PIRSR" id="PIRSR639069-1"/>
    </source>
</evidence>
<feature type="active site" description="Charge relay system" evidence="1">
    <location>
        <position position="310"/>
    </location>
</feature>
<dbReference type="GO" id="GO:0047739">
    <property type="term" value="F:cephalosporin-C deacetylase activity"/>
    <property type="evidence" value="ECO:0007669"/>
    <property type="project" value="UniProtKB-EC"/>
</dbReference>
<feature type="domain" description="Acetyl xylan esterase" evidence="3">
    <location>
        <begin position="1"/>
        <end position="327"/>
    </location>
</feature>
<dbReference type="Pfam" id="PF05448">
    <property type="entry name" value="AXE1"/>
    <property type="match status" value="1"/>
</dbReference>
<dbReference type="Proteomes" id="UP000540568">
    <property type="component" value="Unassembled WGS sequence"/>
</dbReference>
<reference evidence="4 5" key="1">
    <citation type="submission" date="2020-07" db="EMBL/GenBank/DDBJ databases">
        <title>Sequencing the genomes of 1000 actinobacteria strains.</title>
        <authorList>
            <person name="Klenk H.-P."/>
        </authorList>
    </citation>
    <scope>NUCLEOTIDE SEQUENCE [LARGE SCALE GENOMIC DNA]</scope>
    <source>
        <strain evidence="4 5">DSM 44121</strain>
    </source>
</reference>
<feature type="binding site" evidence="2">
    <location>
        <position position="92"/>
    </location>
    <ligand>
        <name>substrate</name>
    </ligand>
</feature>
<evidence type="ECO:0000256" key="2">
    <source>
        <dbReference type="PIRSR" id="PIRSR639069-2"/>
    </source>
</evidence>
<dbReference type="InterPro" id="IPR029058">
    <property type="entry name" value="AB_hydrolase_fold"/>
</dbReference>
<gene>
    <name evidence="4" type="ORF">FHX71_004137</name>
</gene>
<proteinExistence type="predicted"/>
<dbReference type="InterPro" id="IPR039069">
    <property type="entry name" value="CE7"/>
</dbReference>
<evidence type="ECO:0000313" key="4">
    <source>
        <dbReference type="EMBL" id="MBA8810161.1"/>
    </source>
</evidence>
<accession>A0A7W3PFW1</accession>
<dbReference type="RefSeq" id="WP_182619309.1">
    <property type="nucleotide sequence ID" value="NZ_BAAATF010000010.1"/>
</dbReference>
<feature type="active site" description="Charge relay system" evidence="1">
    <location>
        <position position="275"/>
    </location>
</feature>